<dbReference type="RefSeq" id="WP_167702966.1">
    <property type="nucleotide sequence ID" value="NZ_CP118168.1"/>
</dbReference>
<dbReference type="Proteomes" id="UP000752013">
    <property type="component" value="Unassembled WGS sequence"/>
</dbReference>
<evidence type="ECO:0000313" key="1">
    <source>
        <dbReference type="EMBL" id="NIZ46508.1"/>
    </source>
</evidence>
<evidence type="ECO:0000313" key="2">
    <source>
        <dbReference type="Proteomes" id="UP000752013"/>
    </source>
</evidence>
<reference evidence="1" key="1">
    <citation type="submission" date="2020-03" db="EMBL/GenBank/DDBJ databases">
        <title>Spirochaetal bacteria isolated from arthropods constitute a novel genus Entomospira genus novum within the order Spirochaetales.</title>
        <authorList>
            <person name="Grana-Miraglia L."/>
            <person name="Sikutova S."/>
            <person name="Fingerle V."/>
            <person name="Sing A."/>
            <person name="Castillo-Ramirez S."/>
            <person name="Margos G."/>
            <person name="Rudolf I."/>
        </authorList>
    </citation>
    <scope>NUCLEOTIDE SEQUENCE</scope>
    <source>
        <strain evidence="1">BR208</strain>
    </source>
</reference>
<organism evidence="1 2">
    <name type="scientific">Entomospira nematocerorum</name>
    <dbReference type="NCBI Taxonomy" id="2719987"/>
    <lineage>
        <taxon>Bacteria</taxon>
        <taxon>Pseudomonadati</taxon>
        <taxon>Spirochaetota</taxon>
        <taxon>Spirochaetia</taxon>
        <taxon>Spirochaetales</taxon>
        <taxon>Spirochaetaceae</taxon>
        <taxon>Entomospira</taxon>
    </lineage>
</organism>
<dbReference type="AlphaFoldDB" id="A0A968GBR5"/>
<dbReference type="Gene3D" id="2.60.120.200">
    <property type="match status" value="1"/>
</dbReference>
<dbReference type="InterPro" id="IPR009784">
    <property type="entry name" value="DUF1349"/>
</dbReference>
<protein>
    <submittedName>
        <fullName evidence="1">DUF1349 domain-containing protein</fullName>
    </submittedName>
</protein>
<dbReference type="InterPro" id="IPR015987">
    <property type="entry name" value="UCP022704"/>
</dbReference>
<dbReference type="InterPro" id="IPR013320">
    <property type="entry name" value="ConA-like_dom_sf"/>
</dbReference>
<dbReference type="PANTHER" id="PTHR35332:SF2">
    <property type="entry name" value="REGULATION OF ENOLASE PROTEIN 1"/>
    <property type="match status" value="1"/>
</dbReference>
<sequence length="194" mass="22889">MTNFFTLPLHWKSEPKQKKITNTTLSFITEPYTDMWQRTHYGFQHENAPAILTHFDDMKSIECSSQFHFNQLYDQCGLLLYINEDNWAKVSIEFASSSELWLGSVVTNIGYSDWAFTTIPYTIDHMGYRISRKGSDFLVEYSYDNIIFHSIRIFHLHELENKDIYIGLYGCSPGNSSFQCQFNDVWIKDSQWQE</sequence>
<accession>A0A968GBR5</accession>
<dbReference type="EMBL" id="JAATLK010000001">
    <property type="protein sequence ID" value="NIZ46508.1"/>
    <property type="molecule type" value="Genomic_DNA"/>
</dbReference>
<proteinExistence type="predicted"/>
<dbReference type="PANTHER" id="PTHR35332">
    <property type="entry name" value="REGULATION OF ENOLASE PROTEIN 1"/>
    <property type="match status" value="1"/>
</dbReference>
<name>A0A968GBR5_9SPIO</name>
<gene>
    <name evidence="1" type="ORF">HCT46_01005</name>
</gene>
<dbReference type="PIRSF" id="PIRSF022704">
    <property type="entry name" value="UCP022704"/>
    <property type="match status" value="1"/>
</dbReference>
<keyword evidence="2" id="KW-1185">Reference proteome</keyword>
<comment type="caution">
    <text evidence="1">The sequence shown here is derived from an EMBL/GenBank/DDBJ whole genome shotgun (WGS) entry which is preliminary data.</text>
</comment>
<dbReference type="Pfam" id="PF07081">
    <property type="entry name" value="DUF1349"/>
    <property type="match status" value="1"/>
</dbReference>
<dbReference type="SUPFAM" id="SSF49899">
    <property type="entry name" value="Concanavalin A-like lectins/glucanases"/>
    <property type="match status" value="1"/>
</dbReference>